<accession>A0A0C2JKB1</accession>
<organism evidence="1 2">
    <name type="scientific">Thelohanellus kitauei</name>
    <name type="common">Myxosporean</name>
    <dbReference type="NCBI Taxonomy" id="669202"/>
    <lineage>
        <taxon>Eukaryota</taxon>
        <taxon>Metazoa</taxon>
        <taxon>Cnidaria</taxon>
        <taxon>Myxozoa</taxon>
        <taxon>Myxosporea</taxon>
        <taxon>Bivalvulida</taxon>
        <taxon>Platysporina</taxon>
        <taxon>Myxobolidae</taxon>
        <taxon>Thelohanellus</taxon>
    </lineage>
</organism>
<sequence>MNPARHQCLYNAEWELLFPIKAVESDNHAFYCETCARTFSCGNSGISRVRRHCGSSRHIRMVSRQKTSSGNRESLSDKLLKSPSIKAISKRKLGKIKSTRNMKGSNNLQKMSKKRIHRNTNKQSDSFKMNDDRKVIEILEKCKNAYRLDKDASFEIDLELDIVEYFDKIVNFLNEGNSFKN</sequence>
<gene>
    <name evidence="1" type="ORF">RF11_13059</name>
</gene>
<comment type="caution">
    <text evidence="1">The sequence shown here is derived from an EMBL/GenBank/DDBJ whole genome shotgun (WGS) entry which is preliminary data.</text>
</comment>
<evidence type="ECO:0000313" key="2">
    <source>
        <dbReference type="Proteomes" id="UP000031668"/>
    </source>
</evidence>
<dbReference type="OrthoDB" id="6159421at2759"/>
<protein>
    <submittedName>
        <fullName evidence="1">Uncharacterized protein</fullName>
    </submittedName>
</protein>
<dbReference type="AlphaFoldDB" id="A0A0C2JKB1"/>
<dbReference type="Proteomes" id="UP000031668">
    <property type="component" value="Unassembled WGS sequence"/>
</dbReference>
<proteinExistence type="predicted"/>
<name>A0A0C2JKB1_THEKT</name>
<keyword evidence="2" id="KW-1185">Reference proteome</keyword>
<dbReference type="EMBL" id="JWZT01002267">
    <property type="protein sequence ID" value="KII69833.1"/>
    <property type="molecule type" value="Genomic_DNA"/>
</dbReference>
<reference evidence="1 2" key="1">
    <citation type="journal article" date="2014" name="Genome Biol. Evol.">
        <title>The genome of the myxosporean Thelohanellus kitauei shows adaptations to nutrient acquisition within its fish host.</title>
        <authorList>
            <person name="Yang Y."/>
            <person name="Xiong J."/>
            <person name="Zhou Z."/>
            <person name="Huo F."/>
            <person name="Miao W."/>
            <person name="Ran C."/>
            <person name="Liu Y."/>
            <person name="Zhang J."/>
            <person name="Feng J."/>
            <person name="Wang M."/>
            <person name="Wang M."/>
            <person name="Wang L."/>
            <person name="Yao B."/>
        </authorList>
    </citation>
    <scope>NUCLEOTIDE SEQUENCE [LARGE SCALE GENOMIC DNA]</scope>
    <source>
        <strain evidence="1">Wuqing</strain>
    </source>
</reference>
<evidence type="ECO:0000313" key="1">
    <source>
        <dbReference type="EMBL" id="KII69833.1"/>
    </source>
</evidence>